<reference evidence="2 3" key="1">
    <citation type="submission" date="2013-10" db="EMBL/GenBank/DDBJ databases">
        <title>Salinisphaera japonica YTM-1 Genome Sequencing.</title>
        <authorList>
            <person name="Lai Q."/>
            <person name="Li C."/>
            <person name="Shao Z."/>
        </authorList>
    </citation>
    <scope>NUCLEOTIDE SEQUENCE [LARGE SCALE GENOMIC DNA]</scope>
    <source>
        <strain evidence="2 3">YTM-1</strain>
    </source>
</reference>
<evidence type="ECO:0000313" key="3">
    <source>
        <dbReference type="Proteomes" id="UP000285310"/>
    </source>
</evidence>
<comment type="caution">
    <text evidence="2">The sequence shown here is derived from an EMBL/GenBank/DDBJ whole genome shotgun (WGS) entry which is preliminary data.</text>
</comment>
<dbReference type="AlphaFoldDB" id="A0A423PZN6"/>
<dbReference type="NCBIfam" id="TIGR03951">
    <property type="entry name" value="Fe_III_red_FhuF"/>
    <property type="match status" value="1"/>
</dbReference>
<dbReference type="InterPro" id="IPR008090">
    <property type="entry name" value="Fe_iron_reduct"/>
</dbReference>
<protein>
    <recommendedName>
        <fullName evidence="1">Aerobactin siderophore biosynthesis IucA/IucC-like C-terminal domain-containing protein</fullName>
    </recommendedName>
</protein>
<dbReference type="RefSeq" id="WP_123657249.1">
    <property type="nucleotide sequence ID" value="NZ_AYKG01000007.1"/>
</dbReference>
<dbReference type="InterPro" id="IPR022770">
    <property type="entry name" value="IucA/IucC-like_C"/>
</dbReference>
<name>A0A423PZN6_9GAMM</name>
<proteinExistence type="predicted"/>
<accession>A0A423PZN6</accession>
<organism evidence="2 3">
    <name type="scientific">Salinisphaera japonica YTM-1</name>
    <dbReference type="NCBI Taxonomy" id="1209778"/>
    <lineage>
        <taxon>Bacteria</taxon>
        <taxon>Pseudomonadati</taxon>
        <taxon>Pseudomonadota</taxon>
        <taxon>Gammaproteobacteria</taxon>
        <taxon>Salinisphaerales</taxon>
        <taxon>Salinisphaeraceae</taxon>
        <taxon>Salinisphaera</taxon>
    </lineage>
</organism>
<sequence length="248" mass="26208">MHGECFHDQLAFAAGLFVVDDRVTPTHGRAALADPAVLGDLLAAHGAANDAQERRAIASQWSKWVFARLIIPSVVLQCSLNRRIDFTAHPAGFDIDTDGTPTRFVFAAPPLGAPGTGHDFSSLIDDALAPVIAALCRGPGLSPRVYGSNAAMYYCWALEQLTAQERGVDTTRAAALALTETPHRPDGGSNPFHAPFKALAPGARDGQGMPATECRRLCCVRDLDAAWGLCSNCPRVIAYDSAPATATG</sequence>
<dbReference type="EMBL" id="AYKG01000007">
    <property type="protein sequence ID" value="ROO31182.1"/>
    <property type="molecule type" value="Genomic_DNA"/>
</dbReference>
<keyword evidence="3" id="KW-1185">Reference proteome</keyword>
<dbReference type="Pfam" id="PF06276">
    <property type="entry name" value="FhuF"/>
    <property type="match status" value="1"/>
</dbReference>
<gene>
    <name evidence="2" type="ORF">SAJA_03475</name>
</gene>
<evidence type="ECO:0000259" key="1">
    <source>
        <dbReference type="Pfam" id="PF06276"/>
    </source>
</evidence>
<evidence type="ECO:0000313" key="2">
    <source>
        <dbReference type="EMBL" id="ROO31182.1"/>
    </source>
</evidence>
<dbReference type="GO" id="GO:0003824">
    <property type="term" value="F:catalytic activity"/>
    <property type="evidence" value="ECO:0007669"/>
    <property type="project" value="UniProtKB-ARBA"/>
</dbReference>
<dbReference type="Proteomes" id="UP000285310">
    <property type="component" value="Unassembled WGS sequence"/>
</dbReference>
<dbReference type="OrthoDB" id="5918327at2"/>
<feature type="domain" description="Aerobactin siderophore biosynthesis IucA/IucC-like C-terminal" evidence="1">
    <location>
        <begin position="59"/>
        <end position="192"/>
    </location>
</feature>
<dbReference type="InParanoid" id="A0A423PZN6"/>